<dbReference type="InterPro" id="IPR036396">
    <property type="entry name" value="Cyt_P450_sf"/>
</dbReference>
<keyword evidence="3" id="KW-1185">Reference proteome</keyword>
<proteinExistence type="inferred from homology"/>
<name>A0ABY4Q0U7_9ACTN</name>
<comment type="similarity">
    <text evidence="1">Belongs to the cytochrome P450 family.</text>
</comment>
<dbReference type="Gene3D" id="1.10.630.10">
    <property type="entry name" value="Cytochrome P450"/>
    <property type="match status" value="1"/>
</dbReference>
<accession>A0ABY4Q0U7</accession>
<dbReference type="RefSeq" id="WP_249590169.1">
    <property type="nucleotide sequence ID" value="NZ_BAAAQL010000011.1"/>
</dbReference>
<gene>
    <name evidence="2" type="ORF">M4V62_29200</name>
</gene>
<evidence type="ECO:0000313" key="2">
    <source>
        <dbReference type="EMBL" id="UQT58806.1"/>
    </source>
</evidence>
<dbReference type="InterPro" id="IPR002397">
    <property type="entry name" value="Cyt_P450_B"/>
</dbReference>
<evidence type="ECO:0000313" key="3">
    <source>
        <dbReference type="Proteomes" id="UP000829992"/>
    </source>
</evidence>
<dbReference type="PANTHER" id="PTHR46696:SF4">
    <property type="entry name" value="BIOTIN BIOSYNTHESIS CYTOCHROME P450"/>
    <property type="match status" value="1"/>
</dbReference>
<dbReference type="InterPro" id="IPR001128">
    <property type="entry name" value="Cyt_P450"/>
</dbReference>
<reference evidence="2 3" key="1">
    <citation type="submission" date="2022-05" db="EMBL/GenBank/DDBJ databases">
        <authorList>
            <person name="Zhou X."/>
            <person name="Li K."/>
            <person name="Man Y."/>
        </authorList>
    </citation>
    <scope>NUCLEOTIDE SEQUENCE [LARGE SCALE GENOMIC DNA]</scope>
    <source>
        <strain evidence="2 3">MS405</strain>
    </source>
</reference>
<protein>
    <submittedName>
        <fullName evidence="2">Cytochrome P450</fullName>
    </submittedName>
</protein>
<evidence type="ECO:0000256" key="1">
    <source>
        <dbReference type="ARBA" id="ARBA00010617"/>
    </source>
</evidence>
<dbReference type="PRINTS" id="PR00359">
    <property type="entry name" value="BP450"/>
</dbReference>
<organism evidence="2 3">
    <name type="scientific">Streptomyces durmitorensis</name>
    <dbReference type="NCBI Taxonomy" id="319947"/>
    <lineage>
        <taxon>Bacteria</taxon>
        <taxon>Bacillati</taxon>
        <taxon>Actinomycetota</taxon>
        <taxon>Actinomycetes</taxon>
        <taxon>Kitasatosporales</taxon>
        <taxon>Streptomycetaceae</taxon>
        <taxon>Streptomyces</taxon>
    </lineage>
</organism>
<dbReference type="PANTHER" id="PTHR46696">
    <property type="entry name" value="P450, PUTATIVE (EUROFUNG)-RELATED"/>
    <property type="match status" value="1"/>
</dbReference>
<sequence length="414" mass="46023">MPCPALPDGFDFTDPDLLQERVPLPEFAQLRQTEPVRWIAQPPRISGFDDSGYWAVTRHADVKYVSTHPELFSSNLNTAVIRFNETISRDQIEVQKMIMLNMDPPEHTRVRQIVQRGFTPRAIRSLEDALRDRAGSIVETALANAKADGSFDFVTNVAVELPLQAIAELIGVPQDDRTKIFDWSNKMAAYDDPEYAITEEVGAEAAMEIVSYAMNLAAARKECPAKDIVSQLVAAEDEGNLSSDEFGFFVILLAVAGNETTRNAITHGMHAFLTHPEQWELFKRERPQTTAEEIVRWATPVVSFQRTATQDTELGDVTIRKGDRVGIFYSSANNDPEVFDEPGKFDITRDPNPHLGFGGGGPHFCLGKSLAVLEINLIFNAVADALPDLRLVSDPRRLRSAWLNGVKELQVSTG</sequence>
<dbReference type="SUPFAM" id="SSF48264">
    <property type="entry name" value="Cytochrome P450"/>
    <property type="match status" value="1"/>
</dbReference>
<dbReference type="Pfam" id="PF00067">
    <property type="entry name" value="p450"/>
    <property type="match status" value="1"/>
</dbReference>
<dbReference type="EMBL" id="CP097289">
    <property type="protein sequence ID" value="UQT58806.1"/>
    <property type="molecule type" value="Genomic_DNA"/>
</dbReference>
<dbReference type="Proteomes" id="UP000829992">
    <property type="component" value="Chromosome"/>
</dbReference>
<dbReference type="CDD" id="cd11033">
    <property type="entry name" value="CYP142-like"/>
    <property type="match status" value="1"/>
</dbReference>